<organism evidence="1">
    <name type="scientific">Physcomitrium patens</name>
    <name type="common">Spreading-leaved earth moss</name>
    <name type="synonym">Physcomitrella patens</name>
    <dbReference type="NCBI Taxonomy" id="3218"/>
    <lineage>
        <taxon>Eukaryota</taxon>
        <taxon>Viridiplantae</taxon>
        <taxon>Streptophyta</taxon>
        <taxon>Embryophyta</taxon>
        <taxon>Bryophyta</taxon>
        <taxon>Bryophytina</taxon>
        <taxon>Bryopsida</taxon>
        <taxon>Funariidae</taxon>
        <taxon>Funariales</taxon>
        <taxon>Funariaceae</taxon>
        <taxon>Physcomitrium</taxon>
    </lineage>
</organism>
<dbReference type="Proteomes" id="UP000006727">
    <property type="component" value="Chromosome 19"/>
</dbReference>
<dbReference type="EnsemblPlants" id="Pp3c19_11416V3.1">
    <property type="protein sequence ID" value="Pp3c19_11416V3.1"/>
    <property type="gene ID" value="Pp3c19_11416"/>
</dbReference>
<evidence type="ECO:0000313" key="1">
    <source>
        <dbReference type="EMBL" id="PNR34186.1"/>
    </source>
</evidence>
<reference evidence="2" key="3">
    <citation type="submission" date="2020-12" db="UniProtKB">
        <authorList>
            <consortium name="EnsemblPlants"/>
        </authorList>
    </citation>
    <scope>IDENTIFICATION</scope>
</reference>
<accession>A0A2K1IY40</accession>
<gene>
    <name evidence="1" type="ORF">PHYPA_024003</name>
</gene>
<protein>
    <submittedName>
        <fullName evidence="1 2">Uncharacterized protein</fullName>
    </submittedName>
</protein>
<reference evidence="1 3" key="1">
    <citation type="journal article" date="2008" name="Science">
        <title>The Physcomitrella genome reveals evolutionary insights into the conquest of land by plants.</title>
        <authorList>
            <person name="Rensing S."/>
            <person name="Lang D."/>
            <person name="Zimmer A."/>
            <person name="Terry A."/>
            <person name="Salamov A."/>
            <person name="Shapiro H."/>
            <person name="Nishiyama T."/>
            <person name="Perroud P.-F."/>
            <person name="Lindquist E."/>
            <person name="Kamisugi Y."/>
            <person name="Tanahashi T."/>
            <person name="Sakakibara K."/>
            <person name="Fujita T."/>
            <person name="Oishi K."/>
            <person name="Shin-I T."/>
            <person name="Kuroki Y."/>
            <person name="Toyoda A."/>
            <person name="Suzuki Y."/>
            <person name="Hashimoto A."/>
            <person name="Yamaguchi K."/>
            <person name="Sugano A."/>
            <person name="Kohara Y."/>
            <person name="Fujiyama A."/>
            <person name="Anterola A."/>
            <person name="Aoki S."/>
            <person name="Ashton N."/>
            <person name="Barbazuk W.B."/>
            <person name="Barker E."/>
            <person name="Bennetzen J."/>
            <person name="Bezanilla M."/>
            <person name="Blankenship R."/>
            <person name="Cho S.H."/>
            <person name="Dutcher S."/>
            <person name="Estelle M."/>
            <person name="Fawcett J.A."/>
            <person name="Gundlach H."/>
            <person name="Hanada K."/>
            <person name="Heyl A."/>
            <person name="Hicks K.A."/>
            <person name="Hugh J."/>
            <person name="Lohr M."/>
            <person name="Mayer K."/>
            <person name="Melkozernov A."/>
            <person name="Murata T."/>
            <person name="Nelson D."/>
            <person name="Pils B."/>
            <person name="Prigge M."/>
            <person name="Reiss B."/>
            <person name="Renner T."/>
            <person name="Rombauts S."/>
            <person name="Rushton P."/>
            <person name="Sanderfoot A."/>
            <person name="Schween G."/>
            <person name="Shiu S.-H."/>
            <person name="Stueber K."/>
            <person name="Theodoulou F.L."/>
            <person name="Tu H."/>
            <person name="Van de Peer Y."/>
            <person name="Verrier P.J."/>
            <person name="Waters E."/>
            <person name="Wood A."/>
            <person name="Yang L."/>
            <person name="Cove D."/>
            <person name="Cuming A."/>
            <person name="Hasebe M."/>
            <person name="Lucas S."/>
            <person name="Mishler D.B."/>
            <person name="Reski R."/>
            <person name="Grigoriev I."/>
            <person name="Quatrano R.S."/>
            <person name="Boore J.L."/>
        </authorList>
    </citation>
    <scope>NUCLEOTIDE SEQUENCE [LARGE SCALE GENOMIC DNA]</scope>
    <source>
        <strain evidence="2 3">cv. Gransden 2004</strain>
    </source>
</reference>
<sequence>MAGLLWSRRGTSFPCHSYLFTVSESHSFTLPPCPTPFFSFPSLLCAASASSSSAAAVAAKALHLIIHAAVSACVSLCGNVSA</sequence>
<name>A0A2K1IY40_PHYPA</name>
<dbReference type="InParanoid" id="A0A2K1IY40"/>
<reference evidence="1 3" key="2">
    <citation type="journal article" date="2018" name="Plant J.">
        <title>The Physcomitrella patens chromosome-scale assembly reveals moss genome structure and evolution.</title>
        <authorList>
            <person name="Lang D."/>
            <person name="Ullrich K.K."/>
            <person name="Murat F."/>
            <person name="Fuchs J."/>
            <person name="Jenkins J."/>
            <person name="Haas F.B."/>
            <person name="Piednoel M."/>
            <person name="Gundlach H."/>
            <person name="Van Bel M."/>
            <person name="Meyberg R."/>
            <person name="Vives C."/>
            <person name="Morata J."/>
            <person name="Symeonidi A."/>
            <person name="Hiss M."/>
            <person name="Muchero W."/>
            <person name="Kamisugi Y."/>
            <person name="Saleh O."/>
            <person name="Blanc G."/>
            <person name="Decker E.L."/>
            <person name="van Gessel N."/>
            <person name="Grimwood J."/>
            <person name="Hayes R.D."/>
            <person name="Graham S.W."/>
            <person name="Gunter L.E."/>
            <person name="McDaniel S.F."/>
            <person name="Hoernstein S.N.W."/>
            <person name="Larsson A."/>
            <person name="Li F.W."/>
            <person name="Perroud P.F."/>
            <person name="Phillips J."/>
            <person name="Ranjan P."/>
            <person name="Rokshar D.S."/>
            <person name="Rothfels C.J."/>
            <person name="Schneider L."/>
            <person name="Shu S."/>
            <person name="Stevenson D.W."/>
            <person name="Thummler F."/>
            <person name="Tillich M."/>
            <person name="Villarreal Aguilar J.C."/>
            <person name="Widiez T."/>
            <person name="Wong G.K."/>
            <person name="Wymore A."/>
            <person name="Zhang Y."/>
            <person name="Zimmer A.D."/>
            <person name="Quatrano R.S."/>
            <person name="Mayer K.F.X."/>
            <person name="Goodstein D."/>
            <person name="Casacuberta J.M."/>
            <person name="Vandepoele K."/>
            <person name="Reski R."/>
            <person name="Cuming A.C."/>
            <person name="Tuskan G.A."/>
            <person name="Maumus F."/>
            <person name="Salse J."/>
            <person name="Schmutz J."/>
            <person name="Rensing S.A."/>
        </authorList>
    </citation>
    <scope>NUCLEOTIDE SEQUENCE [LARGE SCALE GENOMIC DNA]</scope>
    <source>
        <strain evidence="2 3">cv. Gransden 2004</strain>
    </source>
</reference>
<dbReference type="Gramene" id="Pp3c19_11416V3.1">
    <property type="protein sequence ID" value="Pp3c19_11416V3.1"/>
    <property type="gene ID" value="Pp3c19_11416"/>
</dbReference>
<dbReference type="EMBL" id="ABEU02000019">
    <property type="protein sequence ID" value="PNR34186.1"/>
    <property type="molecule type" value="Genomic_DNA"/>
</dbReference>
<proteinExistence type="predicted"/>
<dbReference type="AlphaFoldDB" id="A0A2K1IY40"/>
<evidence type="ECO:0000313" key="3">
    <source>
        <dbReference type="Proteomes" id="UP000006727"/>
    </source>
</evidence>
<evidence type="ECO:0000313" key="2">
    <source>
        <dbReference type="EnsemblPlants" id="Pp3c19_11416V3.1"/>
    </source>
</evidence>
<keyword evidence="3" id="KW-1185">Reference proteome</keyword>